<evidence type="ECO:0000313" key="2">
    <source>
        <dbReference type="Proteomes" id="UP000596742"/>
    </source>
</evidence>
<organism evidence="1 2">
    <name type="scientific">Mytilus galloprovincialis</name>
    <name type="common">Mediterranean mussel</name>
    <dbReference type="NCBI Taxonomy" id="29158"/>
    <lineage>
        <taxon>Eukaryota</taxon>
        <taxon>Metazoa</taxon>
        <taxon>Spiralia</taxon>
        <taxon>Lophotrochozoa</taxon>
        <taxon>Mollusca</taxon>
        <taxon>Bivalvia</taxon>
        <taxon>Autobranchia</taxon>
        <taxon>Pteriomorphia</taxon>
        <taxon>Mytilida</taxon>
        <taxon>Mytiloidea</taxon>
        <taxon>Mytilidae</taxon>
        <taxon>Mytilinae</taxon>
        <taxon>Mytilus</taxon>
    </lineage>
</organism>
<dbReference type="SUPFAM" id="SSF52047">
    <property type="entry name" value="RNI-like"/>
    <property type="match status" value="1"/>
</dbReference>
<name>A0A8B6H3B3_MYTGA</name>
<dbReference type="InterPro" id="IPR032675">
    <property type="entry name" value="LRR_dom_sf"/>
</dbReference>
<comment type="caution">
    <text evidence="1">The sequence shown here is derived from an EMBL/GenBank/DDBJ whole genome shotgun (WGS) entry which is preliminary data.</text>
</comment>
<protein>
    <submittedName>
        <fullName evidence="1">Uncharacterized protein</fullName>
    </submittedName>
</protein>
<sequence>MFSNDYRLPLHLTRLKIDFCLLPSVNNETFRYLPFVDYIELTNCRIQNYDVRTLPNRKNLKYLDISHNLCDDENLRRVMQDLVFNDELKVFNVTNCCPFVYKYMSTYILFNDTKIEKLYVNNNSFVEAPVDNENVMLPTNLKVFDFSNNKLGKVFFGMPYCRYLT</sequence>
<accession>A0A8B6H3B3</accession>
<dbReference type="EMBL" id="UYJE01009402">
    <property type="protein sequence ID" value="VDI73197.1"/>
    <property type="molecule type" value="Genomic_DNA"/>
</dbReference>
<dbReference type="Gene3D" id="3.80.10.10">
    <property type="entry name" value="Ribonuclease Inhibitor"/>
    <property type="match status" value="1"/>
</dbReference>
<dbReference type="AlphaFoldDB" id="A0A8B6H3B3"/>
<gene>
    <name evidence="1" type="ORF">MGAL_10B059709</name>
</gene>
<reference evidence="1" key="1">
    <citation type="submission" date="2018-11" db="EMBL/GenBank/DDBJ databases">
        <authorList>
            <person name="Alioto T."/>
            <person name="Alioto T."/>
        </authorList>
    </citation>
    <scope>NUCLEOTIDE SEQUENCE</scope>
</reference>
<keyword evidence="2" id="KW-1185">Reference proteome</keyword>
<proteinExistence type="predicted"/>
<dbReference type="OrthoDB" id="10438473at2759"/>
<evidence type="ECO:0000313" key="1">
    <source>
        <dbReference type="EMBL" id="VDI73197.1"/>
    </source>
</evidence>
<dbReference type="Proteomes" id="UP000596742">
    <property type="component" value="Unassembled WGS sequence"/>
</dbReference>